<comment type="caution">
    <text evidence="1">The sequence shown here is derived from an EMBL/GenBank/DDBJ whole genome shotgun (WGS) entry which is preliminary data.</text>
</comment>
<reference evidence="1 2" key="2">
    <citation type="submission" date="2020-03" db="EMBL/GenBank/DDBJ databases">
        <title>Roseomonas stagni sp. nov., isolated from pond water in Japan.</title>
        <authorList>
            <person name="Furuhata K."/>
            <person name="Miyamoto H."/>
            <person name="Goto K."/>
        </authorList>
    </citation>
    <scope>NUCLEOTIDE SEQUENCE [LARGE SCALE GENOMIC DNA]</scope>
    <source>
        <strain evidence="1 2">PeD5</strain>
    </source>
</reference>
<sequence length="53" mass="5921">MTEREFETKLAELDRLLNDPEIRMDPHRVWALLAELSTKARLTGPPGMGTAAA</sequence>
<keyword evidence="2" id="KW-1185">Reference proteome</keyword>
<gene>
    <name evidence="1" type="ORF">G3576_22165</name>
</gene>
<protein>
    <submittedName>
        <fullName evidence="1">Peptide chain release factor 1</fullName>
    </submittedName>
</protein>
<organism evidence="1 2">
    <name type="scientific">Falsiroseomonas algicola</name>
    <dbReference type="NCBI Taxonomy" id="2716930"/>
    <lineage>
        <taxon>Bacteria</taxon>
        <taxon>Pseudomonadati</taxon>
        <taxon>Pseudomonadota</taxon>
        <taxon>Alphaproteobacteria</taxon>
        <taxon>Acetobacterales</taxon>
        <taxon>Roseomonadaceae</taxon>
        <taxon>Falsiroseomonas</taxon>
    </lineage>
</organism>
<evidence type="ECO:0000313" key="1">
    <source>
        <dbReference type="EMBL" id="NGM22734.1"/>
    </source>
</evidence>
<proteinExistence type="predicted"/>
<dbReference type="Proteomes" id="UP000475385">
    <property type="component" value="Unassembled WGS sequence"/>
</dbReference>
<dbReference type="AlphaFoldDB" id="A0A6M1LT15"/>
<evidence type="ECO:0000313" key="2">
    <source>
        <dbReference type="Proteomes" id="UP000475385"/>
    </source>
</evidence>
<dbReference type="EMBL" id="JAAIKB010000010">
    <property type="protein sequence ID" value="NGM22734.1"/>
    <property type="molecule type" value="Genomic_DNA"/>
</dbReference>
<reference evidence="1 2" key="1">
    <citation type="submission" date="2020-02" db="EMBL/GenBank/DDBJ databases">
        <authorList>
            <person name="Kim H.M."/>
            <person name="Jeon C.O."/>
        </authorList>
    </citation>
    <scope>NUCLEOTIDE SEQUENCE [LARGE SCALE GENOMIC DNA]</scope>
    <source>
        <strain evidence="1 2">PeD5</strain>
    </source>
</reference>
<accession>A0A6M1LT15</accession>
<dbReference type="RefSeq" id="WP_164696638.1">
    <property type="nucleotide sequence ID" value="NZ_JAAIKB010000010.1"/>
</dbReference>
<name>A0A6M1LT15_9PROT</name>